<dbReference type="SUPFAM" id="SSF47220">
    <property type="entry name" value="alpha-catenin/vinculin-like"/>
    <property type="match status" value="1"/>
</dbReference>
<evidence type="ECO:0000256" key="3">
    <source>
        <dbReference type="ARBA" id="ARBA00008376"/>
    </source>
</evidence>
<dbReference type="PRINTS" id="PR00805">
    <property type="entry name" value="ALPHACATENIN"/>
</dbReference>
<organism evidence="7 8">
    <name type="scientific">Naja naja</name>
    <name type="common">Indian cobra</name>
    <dbReference type="NCBI Taxonomy" id="35670"/>
    <lineage>
        <taxon>Eukaryota</taxon>
        <taxon>Metazoa</taxon>
        <taxon>Chordata</taxon>
        <taxon>Craniata</taxon>
        <taxon>Vertebrata</taxon>
        <taxon>Euteleostomi</taxon>
        <taxon>Lepidosauria</taxon>
        <taxon>Squamata</taxon>
        <taxon>Bifurcata</taxon>
        <taxon>Unidentata</taxon>
        <taxon>Episquamata</taxon>
        <taxon>Toxicofera</taxon>
        <taxon>Serpentes</taxon>
        <taxon>Colubroidea</taxon>
        <taxon>Elapidae</taxon>
        <taxon>Elapinae</taxon>
        <taxon>Naja</taxon>
    </lineage>
</organism>
<comment type="subcellular location">
    <subcellularLocation>
        <location evidence="1">Cell junction</location>
    </subcellularLocation>
    <subcellularLocation>
        <location evidence="2">Cytoplasm</location>
    </subcellularLocation>
</comment>
<sequence length="368" mass="40840">MAAADHMKIKIDPQNLQIQTHTVEKLLEPLIMQVTTLMNCPQNPSGKKKGCSKRARVILASVEEATWNLLDKGEKIAKEAPVLREELNAALHEVRKESEALKITAKKFTDDPCSLSKREAVVQIARALLTAVTRLLILADMIDVSYLLQHLTTRMLMSLRNVSSKSELKKTYQHLQKELKKLDHLAFKRQQDLKSNSHRDEIAAARASLKETSPLLHSVCSACLEHSDVVSLTASKDSVCKEIQNALDVISKASQGIGHPKVQQVPQSASLGSALDELTSLVALDSTAVSEDQIRPSLEKRLEGIISGAALLADSSCTRDLHRERIITECNAIRQALQDLLSEYMNNVSHILMLCAIFWSTQYNQNPD</sequence>
<dbReference type="PANTHER" id="PTHR18914">
    <property type="entry name" value="ALPHA CATENIN"/>
    <property type="match status" value="1"/>
</dbReference>
<dbReference type="GO" id="GO:0005912">
    <property type="term" value="C:adherens junction"/>
    <property type="evidence" value="ECO:0007669"/>
    <property type="project" value="TreeGrafter"/>
</dbReference>
<keyword evidence="8" id="KW-1185">Reference proteome</keyword>
<reference evidence="7" key="2">
    <citation type="submission" date="2025-09" db="UniProtKB">
        <authorList>
            <consortium name="Ensembl"/>
        </authorList>
    </citation>
    <scope>IDENTIFICATION</scope>
</reference>
<evidence type="ECO:0000256" key="6">
    <source>
        <dbReference type="ARBA" id="ARBA00022949"/>
    </source>
</evidence>
<dbReference type="GO" id="GO:0051015">
    <property type="term" value="F:actin filament binding"/>
    <property type="evidence" value="ECO:0007669"/>
    <property type="project" value="InterPro"/>
</dbReference>
<evidence type="ECO:0000256" key="5">
    <source>
        <dbReference type="ARBA" id="ARBA00022889"/>
    </source>
</evidence>
<keyword evidence="4" id="KW-0963">Cytoplasm</keyword>
<reference evidence="7" key="1">
    <citation type="submission" date="2025-08" db="UniProtKB">
        <authorList>
            <consortium name="Ensembl"/>
        </authorList>
    </citation>
    <scope>IDENTIFICATION</scope>
</reference>
<accession>A0A8C6Y2A6</accession>
<evidence type="ECO:0000313" key="7">
    <source>
        <dbReference type="Ensembl" id="ENSNNAP00000022525.1"/>
    </source>
</evidence>
<proteinExistence type="inferred from homology"/>
<evidence type="ECO:0008006" key="9">
    <source>
        <dbReference type="Google" id="ProtNLM"/>
    </source>
</evidence>
<dbReference type="Pfam" id="PF01044">
    <property type="entry name" value="Vinculin"/>
    <property type="match status" value="1"/>
</dbReference>
<dbReference type="InterPro" id="IPR001033">
    <property type="entry name" value="Alpha_catenin"/>
</dbReference>
<dbReference type="GO" id="GO:0016477">
    <property type="term" value="P:cell migration"/>
    <property type="evidence" value="ECO:0007669"/>
    <property type="project" value="TreeGrafter"/>
</dbReference>
<keyword evidence="6" id="KW-0965">Cell junction</keyword>
<dbReference type="GO" id="GO:0045296">
    <property type="term" value="F:cadherin binding"/>
    <property type="evidence" value="ECO:0007669"/>
    <property type="project" value="InterPro"/>
</dbReference>
<dbReference type="InterPro" id="IPR006077">
    <property type="entry name" value="Vinculin/catenin"/>
</dbReference>
<evidence type="ECO:0000256" key="1">
    <source>
        <dbReference type="ARBA" id="ARBA00004282"/>
    </source>
</evidence>
<dbReference type="PANTHER" id="PTHR18914:SF21">
    <property type="entry name" value="CATENIN ALPHA-3"/>
    <property type="match status" value="1"/>
</dbReference>
<dbReference type="GO" id="GO:0005916">
    <property type="term" value="C:fascia adherens"/>
    <property type="evidence" value="ECO:0007669"/>
    <property type="project" value="TreeGrafter"/>
</dbReference>
<dbReference type="Gene3D" id="6.10.250.2510">
    <property type="match status" value="1"/>
</dbReference>
<dbReference type="GO" id="GO:0005737">
    <property type="term" value="C:cytoplasm"/>
    <property type="evidence" value="ECO:0007669"/>
    <property type="project" value="UniProtKB-SubCell"/>
</dbReference>
<dbReference type="InterPro" id="IPR036723">
    <property type="entry name" value="Alpha-catenin/vinculin-like_sf"/>
</dbReference>
<protein>
    <recommendedName>
        <fullName evidence="9">Catenin alpha-3</fullName>
    </recommendedName>
</protein>
<dbReference type="AlphaFoldDB" id="A0A8C6Y2A6"/>
<dbReference type="Proteomes" id="UP000694559">
    <property type="component" value="Unplaced"/>
</dbReference>
<comment type="similarity">
    <text evidence="3">Belongs to the vinculin/alpha-catenin family.</text>
</comment>
<evidence type="ECO:0000313" key="8">
    <source>
        <dbReference type="Proteomes" id="UP000694559"/>
    </source>
</evidence>
<name>A0A8C6Y2A6_NAJNA</name>
<dbReference type="Ensembl" id="ENSNNAT00000023606.1">
    <property type="protein sequence ID" value="ENSNNAP00000022525.1"/>
    <property type="gene ID" value="ENSNNAG00000014838.1"/>
</dbReference>
<dbReference type="OrthoDB" id="6376697at2759"/>
<dbReference type="GeneTree" id="ENSGT01030000234543"/>
<dbReference type="Gene3D" id="1.20.120.230">
    <property type="entry name" value="Alpha-catenin/vinculin-like"/>
    <property type="match status" value="2"/>
</dbReference>
<dbReference type="GO" id="GO:0098609">
    <property type="term" value="P:cell-cell adhesion"/>
    <property type="evidence" value="ECO:0007669"/>
    <property type="project" value="TreeGrafter"/>
</dbReference>
<keyword evidence="5" id="KW-0130">Cell adhesion</keyword>
<dbReference type="OMA" id="SHILMLC"/>
<dbReference type="GO" id="GO:0008013">
    <property type="term" value="F:beta-catenin binding"/>
    <property type="evidence" value="ECO:0007669"/>
    <property type="project" value="TreeGrafter"/>
</dbReference>
<evidence type="ECO:0000256" key="4">
    <source>
        <dbReference type="ARBA" id="ARBA00022490"/>
    </source>
</evidence>
<evidence type="ECO:0000256" key="2">
    <source>
        <dbReference type="ARBA" id="ARBA00004496"/>
    </source>
</evidence>